<dbReference type="PROSITE" id="PS51257">
    <property type="entry name" value="PROKAR_LIPOPROTEIN"/>
    <property type="match status" value="1"/>
</dbReference>
<name>A0ABV6C973_9GAMM</name>
<gene>
    <name evidence="1" type="ORF">ACFFIT_05365</name>
</gene>
<proteinExistence type="predicted"/>
<dbReference type="RefSeq" id="WP_385876624.1">
    <property type="nucleotide sequence ID" value="NZ_JBHLXE010000052.1"/>
</dbReference>
<keyword evidence="2" id="KW-1185">Reference proteome</keyword>
<comment type="caution">
    <text evidence="1">The sequence shown here is derived from an EMBL/GenBank/DDBJ whole genome shotgun (WGS) entry which is preliminary data.</text>
</comment>
<protein>
    <recommendedName>
        <fullName evidence="3">Lipoprotein</fullName>
    </recommendedName>
</protein>
<evidence type="ECO:0000313" key="2">
    <source>
        <dbReference type="Proteomes" id="UP001589758"/>
    </source>
</evidence>
<evidence type="ECO:0008006" key="3">
    <source>
        <dbReference type="Google" id="ProtNLM"/>
    </source>
</evidence>
<reference evidence="1 2" key="1">
    <citation type="submission" date="2024-09" db="EMBL/GenBank/DDBJ databases">
        <authorList>
            <person name="Sun Q."/>
            <person name="Mori K."/>
        </authorList>
    </citation>
    <scope>NUCLEOTIDE SEQUENCE [LARGE SCALE GENOMIC DNA]</scope>
    <source>
        <strain evidence="1 2">CCM 8545</strain>
    </source>
</reference>
<accession>A0ABV6C973</accession>
<evidence type="ECO:0000313" key="1">
    <source>
        <dbReference type="EMBL" id="MFC0179522.1"/>
    </source>
</evidence>
<organism evidence="1 2">
    <name type="scientific">Thorsellia kenyensis</name>
    <dbReference type="NCBI Taxonomy" id="1549888"/>
    <lineage>
        <taxon>Bacteria</taxon>
        <taxon>Pseudomonadati</taxon>
        <taxon>Pseudomonadota</taxon>
        <taxon>Gammaproteobacteria</taxon>
        <taxon>Enterobacterales</taxon>
        <taxon>Thorselliaceae</taxon>
        <taxon>Thorsellia</taxon>
    </lineage>
</organism>
<dbReference type="Proteomes" id="UP001589758">
    <property type="component" value="Unassembled WGS sequence"/>
</dbReference>
<dbReference type="EMBL" id="JBHLXE010000052">
    <property type="protein sequence ID" value="MFC0179522.1"/>
    <property type="molecule type" value="Genomic_DNA"/>
</dbReference>
<sequence length="409" mass="46755">MKSIKLLPIVAISFLLLGCGKEEVSCTNEEALNLLKSAYKQADTSEYYFRYNNKYELKDFNDALDLLKLGGVSVPNNKLFHEDNENFLQLLNSVNISFDNIITNEVDKDVNSYTCTADVFFEFENKEGEPVNLSTTGVPYLVFPMNDGEKIGIEYYEDSIENTRVDLVKYLIYAAGLEKPFDITFTNEEIEIIAEQAELRRLRIEKAEQDKLIIDEIYLRLTEEFPSPYLDTKIREHVVQLIADNFFKGKIVKNSDALIELYAKKNNIDMFELMSAQQIVESSESEKNAADEQEFQGDVSNMASYQENNIDEKLTSAIELVNSTNMGIYNYVRESLLTKINNDDFGDYYCKNNAFDVIGQADVEEGIAIKVCNQLYKKYGPSTSSTEIPFLYGILIENDLHLYDIASKK</sequence>